<feature type="domain" description="DUF7507" evidence="2">
    <location>
        <begin position="77"/>
        <end position="179"/>
    </location>
</feature>
<name>A0A0F8YA04_9ZZZZ</name>
<proteinExistence type="predicted"/>
<evidence type="ECO:0000256" key="1">
    <source>
        <dbReference type="SAM" id="MobiDB-lite"/>
    </source>
</evidence>
<feature type="compositionally biased region" description="Polar residues" evidence="1">
    <location>
        <begin position="377"/>
        <end position="387"/>
    </location>
</feature>
<reference evidence="3" key="1">
    <citation type="journal article" date="2015" name="Nature">
        <title>Complex archaea that bridge the gap between prokaryotes and eukaryotes.</title>
        <authorList>
            <person name="Spang A."/>
            <person name="Saw J.H."/>
            <person name="Jorgensen S.L."/>
            <person name="Zaremba-Niedzwiedzka K."/>
            <person name="Martijn J."/>
            <person name="Lind A.E."/>
            <person name="van Eijk R."/>
            <person name="Schleper C."/>
            <person name="Guy L."/>
            <person name="Ettema T.J."/>
        </authorList>
    </citation>
    <scope>NUCLEOTIDE SEQUENCE</scope>
</reference>
<comment type="caution">
    <text evidence="3">The sequence shown here is derived from an EMBL/GenBank/DDBJ whole genome shotgun (WGS) entry which is preliminary data.</text>
</comment>
<protein>
    <recommendedName>
        <fullName evidence="2">DUF7507 domain-containing protein</fullName>
    </recommendedName>
</protein>
<organism evidence="3">
    <name type="scientific">marine sediment metagenome</name>
    <dbReference type="NCBI Taxonomy" id="412755"/>
    <lineage>
        <taxon>unclassified sequences</taxon>
        <taxon>metagenomes</taxon>
        <taxon>ecological metagenomes</taxon>
    </lineage>
</organism>
<dbReference type="InterPro" id="IPR055354">
    <property type="entry name" value="DUF7507"/>
</dbReference>
<feature type="domain" description="DUF7507" evidence="2">
    <location>
        <begin position="337"/>
        <end position="387"/>
    </location>
</feature>
<gene>
    <name evidence="3" type="ORF">LCGC14_2845380</name>
</gene>
<feature type="region of interest" description="Disordered" evidence="1">
    <location>
        <begin position="377"/>
        <end position="399"/>
    </location>
</feature>
<dbReference type="InterPro" id="IPR047589">
    <property type="entry name" value="DUF11_rpt"/>
</dbReference>
<dbReference type="Pfam" id="PF24346">
    <property type="entry name" value="DUF7507"/>
    <property type="match status" value="3"/>
</dbReference>
<feature type="region of interest" description="Disordered" evidence="1">
    <location>
        <begin position="1"/>
        <end position="20"/>
    </location>
</feature>
<dbReference type="NCBIfam" id="TIGR01451">
    <property type="entry name" value="B_ant_repeat"/>
    <property type="match status" value="2"/>
</dbReference>
<evidence type="ECO:0000259" key="2">
    <source>
        <dbReference type="Pfam" id="PF24346"/>
    </source>
</evidence>
<sequence length="399" mass="41748">DFEPTLVTGGDTNGDGLLDPGETWSYTETSIATAGQYTNIAKVVGMPVLGIDEPIPEADEVIDDDPSNYFGVDAKIHIEKFTEGAHADTPTGEIMPIGHPIDWTYDVTNPGNVPLANVTVTDDNGTPGDTGDDFPPTFVDGDTNTDGLLDPGEMWRYWAGGTAAAGQYTNIADVVGTPVLGIDQPIPEAENVTDDDPSNYFGVDAKIHIEKTTNTDDADAPTGPIVPIGNPITWTYDVTNPGNVPLANVTVTDDNGTPGDTADDFEPTLVTGGDTNGDGLLDPGETWQYTETSTATAGQYTNIAVVVGTPVLGIDEPIPEAENVTADDPSNYLGVNAKIHIEKATNGDNDDAPTGPIVLVGSPITWTYEVTNPGNVPLSNVTVTDDNGTPGDTADDFEP</sequence>
<feature type="non-terminal residue" evidence="3">
    <location>
        <position position="399"/>
    </location>
</feature>
<feature type="non-terminal residue" evidence="3">
    <location>
        <position position="1"/>
    </location>
</feature>
<evidence type="ECO:0000313" key="3">
    <source>
        <dbReference type="EMBL" id="KKK78257.1"/>
    </source>
</evidence>
<dbReference type="EMBL" id="LAZR01054573">
    <property type="protein sequence ID" value="KKK78257.1"/>
    <property type="molecule type" value="Genomic_DNA"/>
</dbReference>
<accession>A0A0F8YA04</accession>
<dbReference type="AlphaFoldDB" id="A0A0F8YA04"/>
<feature type="domain" description="DUF7507" evidence="2">
    <location>
        <begin position="205"/>
        <end position="311"/>
    </location>
</feature>